<dbReference type="GO" id="GO:0045892">
    <property type="term" value="P:negative regulation of DNA-templated transcription"/>
    <property type="evidence" value="ECO:0007669"/>
    <property type="project" value="InterPro"/>
</dbReference>
<feature type="region of interest" description="Disordered" evidence="4">
    <location>
        <begin position="1"/>
        <end position="28"/>
    </location>
</feature>
<evidence type="ECO:0000256" key="2">
    <source>
        <dbReference type="ARBA" id="ARBA00023125"/>
    </source>
</evidence>
<gene>
    <name evidence="6" type="ORF">NOCA230068</name>
</gene>
<keyword evidence="2" id="KW-0238">DNA-binding</keyword>
<dbReference type="GO" id="GO:0003700">
    <property type="term" value="F:DNA-binding transcription factor activity"/>
    <property type="evidence" value="ECO:0007669"/>
    <property type="project" value="TreeGrafter"/>
</dbReference>
<dbReference type="EMBL" id="CZKA01000023">
    <property type="protein sequence ID" value="CUR55736.1"/>
    <property type="molecule type" value="Genomic_DNA"/>
</dbReference>
<dbReference type="Pfam" id="PF02909">
    <property type="entry name" value="TetR_C_1"/>
    <property type="match status" value="1"/>
</dbReference>
<protein>
    <submittedName>
        <fullName evidence="6">Putative TetR-family transcriptional regulator</fullName>
    </submittedName>
</protein>
<feature type="domain" description="HTH tetR-type" evidence="5">
    <location>
        <begin position="31"/>
        <end position="91"/>
    </location>
</feature>
<dbReference type="PROSITE" id="PS50977">
    <property type="entry name" value="HTH_TETR_2"/>
    <property type="match status" value="1"/>
</dbReference>
<organism evidence="6">
    <name type="scientific">metagenome</name>
    <dbReference type="NCBI Taxonomy" id="256318"/>
    <lineage>
        <taxon>unclassified sequences</taxon>
        <taxon>metagenomes</taxon>
    </lineage>
</organism>
<dbReference type="InterPro" id="IPR036271">
    <property type="entry name" value="Tet_transcr_reg_TetR-rel_C_sf"/>
</dbReference>
<dbReference type="InterPro" id="IPR050109">
    <property type="entry name" value="HTH-type_TetR-like_transc_reg"/>
</dbReference>
<dbReference type="Pfam" id="PF00440">
    <property type="entry name" value="TetR_N"/>
    <property type="match status" value="1"/>
</dbReference>
<dbReference type="InterPro" id="IPR004111">
    <property type="entry name" value="Repressor_TetR_C"/>
</dbReference>
<dbReference type="Gene3D" id="1.10.357.10">
    <property type="entry name" value="Tetracycline Repressor, domain 2"/>
    <property type="match status" value="1"/>
</dbReference>
<evidence type="ECO:0000256" key="3">
    <source>
        <dbReference type="ARBA" id="ARBA00023163"/>
    </source>
</evidence>
<evidence type="ECO:0000256" key="1">
    <source>
        <dbReference type="ARBA" id="ARBA00023015"/>
    </source>
</evidence>
<accession>A0A2P2C170</accession>
<evidence type="ECO:0000256" key="4">
    <source>
        <dbReference type="SAM" id="MobiDB-lite"/>
    </source>
</evidence>
<keyword evidence="1" id="KW-0805">Transcription regulation</keyword>
<reference evidence="6" key="1">
    <citation type="submission" date="2015-08" db="EMBL/GenBank/DDBJ databases">
        <authorList>
            <person name="Babu N.S."/>
            <person name="Beckwith C.J."/>
            <person name="Beseler K.G."/>
            <person name="Brison A."/>
            <person name="Carone J.V."/>
            <person name="Caskin T.P."/>
            <person name="Diamond M."/>
            <person name="Durham M.E."/>
            <person name="Foxe J.M."/>
            <person name="Go M."/>
            <person name="Henderson B.A."/>
            <person name="Jones I.B."/>
            <person name="McGettigan J.A."/>
            <person name="Micheletti S.J."/>
            <person name="Nasrallah M.E."/>
            <person name="Ortiz D."/>
            <person name="Piller C.R."/>
            <person name="Privatt S.R."/>
            <person name="Schneider S.L."/>
            <person name="Sharp S."/>
            <person name="Smith T.C."/>
            <person name="Stanton J.D."/>
            <person name="Ullery H.E."/>
            <person name="Wilson R.J."/>
            <person name="Serrano M.G."/>
            <person name="Buck G."/>
            <person name="Lee V."/>
            <person name="Wang Y."/>
            <person name="Carvalho R."/>
            <person name="Voegtly L."/>
            <person name="Shi R."/>
            <person name="Duckworth R."/>
            <person name="Johnson A."/>
            <person name="Loviza R."/>
            <person name="Walstead R."/>
            <person name="Shah Z."/>
            <person name="Kiflezghi M."/>
            <person name="Wade K."/>
            <person name="Ball S.L."/>
            <person name="Bradley K.W."/>
            <person name="Asai D.J."/>
            <person name="Bowman C.A."/>
            <person name="Russell D.A."/>
            <person name="Pope W.H."/>
            <person name="Jacobs-Sera D."/>
            <person name="Hendrix R.W."/>
            <person name="Hatfull G.F."/>
        </authorList>
    </citation>
    <scope>NUCLEOTIDE SEQUENCE</scope>
</reference>
<dbReference type="PANTHER" id="PTHR30055:SF151">
    <property type="entry name" value="TRANSCRIPTIONAL REGULATORY PROTEIN"/>
    <property type="match status" value="1"/>
</dbReference>
<evidence type="ECO:0000313" key="6">
    <source>
        <dbReference type="EMBL" id="CUR55736.1"/>
    </source>
</evidence>
<proteinExistence type="predicted"/>
<dbReference type="AlphaFoldDB" id="A0A2P2C170"/>
<feature type="compositionally biased region" description="Low complexity" evidence="4">
    <location>
        <begin position="13"/>
        <end position="23"/>
    </location>
</feature>
<dbReference type="InterPro" id="IPR001647">
    <property type="entry name" value="HTH_TetR"/>
</dbReference>
<dbReference type="InterPro" id="IPR009057">
    <property type="entry name" value="Homeodomain-like_sf"/>
</dbReference>
<dbReference type="SUPFAM" id="SSF46689">
    <property type="entry name" value="Homeodomain-like"/>
    <property type="match status" value="1"/>
</dbReference>
<dbReference type="SUPFAM" id="SSF48498">
    <property type="entry name" value="Tetracyclin repressor-like, C-terminal domain"/>
    <property type="match status" value="1"/>
</dbReference>
<evidence type="ECO:0000259" key="5">
    <source>
        <dbReference type="PROSITE" id="PS50977"/>
    </source>
</evidence>
<dbReference type="Gene3D" id="1.10.10.60">
    <property type="entry name" value="Homeodomain-like"/>
    <property type="match status" value="1"/>
</dbReference>
<dbReference type="GO" id="GO:0000976">
    <property type="term" value="F:transcription cis-regulatory region binding"/>
    <property type="evidence" value="ECO:0007669"/>
    <property type="project" value="TreeGrafter"/>
</dbReference>
<sequence length="244" mass="27658">MDQTRKGQDELSTSKAKSPTSAAKVRRPRDSLSRELIIEAAERVAHRDGLDRLTFQAIGKELEAHPTSVYRHFRDKDELVLELIDTLRGRSYGGTFQETDSWRDDLRTVSRVIHDHYLKYPEFALEMASRTTRRPTEFATVEFALGALKRAGLSPADAAVYLRAFGNMTRAMSAMEASMHALPQETRRADDLAWQVEYRSLPAEDYPHLAEVRDELTSISDPRAFDTALEMMLDAIALRVGQDT</sequence>
<keyword evidence="3" id="KW-0804">Transcription</keyword>
<name>A0A2P2C170_9ZZZZ</name>
<dbReference type="PANTHER" id="PTHR30055">
    <property type="entry name" value="HTH-TYPE TRANSCRIPTIONAL REGULATOR RUTR"/>
    <property type="match status" value="1"/>
</dbReference>